<feature type="transmembrane region" description="Helical" evidence="1">
    <location>
        <begin position="36"/>
        <end position="56"/>
    </location>
</feature>
<gene>
    <name evidence="2" type="ORF">SAMN05421807_10861</name>
</gene>
<evidence type="ECO:0000313" key="2">
    <source>
        <dbReference type="EMBL" id="SHH51708.1"/>
    </source>
</evidence>
<protein>
    <submittedName>
        <fullName evidence="2">Uncharacterized protein</fullName>
    </submittedName>
</protein>
<dbReference type="Proteomes" id="UP000184079">
    <property type="component" value="Unassembled WGS sequence"/>
</dbReference>
<keyword evidence="1" id="KW-0812">Transmembrane</keyword>
<organism evidence="2 3">
    <name type="scientific">Virgibacillus chiguensis</name>
    <dbReference type="NCBI Taxonomy" id="411959"/>
    <lineage>
        <taxon>Bacteria</taxon>
        <taxon>Bacillati</taxon>
        <taxon>Bacillota</taxon>
        <taxon>Bacilli</taxon>
        <taxon>Bacillales</taxon>
        <taxon>Bacillaceae</taxon>
        <taxon>Virgibacillus</taxon>
    </lineage>
</organism>
<keyword evidence="3" id="KW-1185">Reference proteome</keyword>
<reference evidence="3" key="1">
    <citation type="submission" date="2016-11" db="EMBL/GenBank/DDBJ databases">
        <authorList>
            <person name="Varghese N."/>
            <person name="Submissions S."/>
        </authorList>
    </citation>
    <scope>NUCLEOTIDE SEQUENCE [LARGE SCALE GENOMIC DNA]</scope>
    <source>
        <strain evidence="3">CGMCC 1.6496</strain>
    </source>
</reference>
<dbReference type="EMBL" id="FQXD01000008">
    <property type="protein sequence ID" value="SHH51708.1"/>
    <property type="molecule type" value="Genomic_DNA"/>
</dbReference>
<dbReference type="AlphaFoldDB" id="A0A1M5TLZ9"/>
<dbReference type="RefSeq" id="WP_073008650.1">
    <property type="nucleotide sequence ID" value="NZ_FQXD01000008.1"/>
</dbReference>
<proteinExistence type="predicted"/>
<name>A0A1M5TLZ9_9BACI</name>
<sequence length="65" mass="7483">MKKCLSYLAMCLLLFIINLFVTYIDDGAWKVWKSLGIVALFLTILFVLDGLNLFLVKKKKVKSNQ</sequence>
<keyword evidence="1" id="KW-0472">Membrane</keyword>
<accession>A0A1M5TLZ9</accession>
<keyword evidence="1" id="KW-1133">Transmembrane helix</keyword>
<evidence type="ECO:0000256" key="1">
    <source>
        <dbReference type="SAM" id="Phobius"/>
    </source>
</evidence>
<evidence type="ECO:0000313" key="3">
    <source>
        <dbReference type="Proteomes" id="UP000184079"/>
    </source>
</evidence>
<feature type="transmembrane region" description="Helical" evidence="1">
    <location>
        <begin position="7"/>
        <end position="24"/>
    </location>
</feature>